<dbReference type="CDD" id="cd07989">
    <property type="entry name" value="LPLAT_AGPAT-like"/>
    <property type="match status" value="1"/>
</dbReference>
<dbReference type="EC" id="2.3.1.51" evidence="2"/>
<dbReference type="InterPro" id="IPR032675">
    <property type="entry name" value="LRR_dom_sf"/>
</dbReference>
<keyword evidence="10" id="KW-1185">Reference proteome</keyword>
<feature type="domain" description="Phospholipid/glycerol acyltransferase" evidence="8">
    <location>
        <begin position="359"/>
        <end position="475"/>
    </location>
</feature>
<keyword evidence="3" id="KW-0433">Leucine-rich repeat</keyword>
<evidence type="ECO:0000313" key="10">
    <source>
        <dbReference type="Proteomes" id="UP000653454"/>
    </source>
</evidence>
<dbReference type="GO" id="GO:0005783">
    <property type="term" value="C:endoplasmic reticulum"/>
    <property type="evidence" value="ECO:0007669"/>
    <property type="project" value="TreeGrafter"/>
</dbReference>
<dbReference type="SMART" id="SM00369">
    <property type="entry name" value="LRR_TYP"/>
    <property type="match status" value="4"/>
</dbReference>
<dbReference type="InterPro" id="IPR055414">
    <property type="entry name" value="LRR_R13L4/SHOC2-like"/>
</dbReference>
<dbReference type="PANTHER" id="PTHR10434:SF53">
    <property type="entry name" value="1-ACYL-SN-GLYCEROL-3-PHOSPHATE ACYLTRANSFERASE"/>
    <property type="match status" value="1"/>
</dbReference>
<evidence type="ECO:0000256" key="6">
    <source>
        <dbReference type="ARBA" id="ARBA00023315"/>
    </source>
</evidence>
<dbReference type="GO" id="GO:0003841">
    <property type="term" value="F:1-acylglycerol-3-phosphate O-acyltransferase activity"/>
    <property type="evidence" value="ECO:0007669"/>
    <property type="project" value="UniProtKB-EC"/>
</dbReference>
<evidence type="ECO:0000259" key="8">
    <source>
        <dbReference type="SMART" id="SM00563"/>
    </source>
</evidence>
<dbReference type="SUPFAM" id="SSF69593">
    <property type="entry name" value="Glycerol-3-phosphate (1)-acyltransferase"/>
    <property type="match status" value="1"/>
</dbReference>
<organism evidence="9 10">
    <name type="scientific">Plutella xylostella</name>
    <name type="common">Diamondback moth</name>
    <name type="synonym">Plutella maculipennis</name>
    <dbReference type="NCBI Taxonomy" id="51655"/>
    <lineage>
        <taxon>Eukaryota</taxon>
        <taxon>Metazoa</taxon>
        <taxon>Ecdysozoa</taxon>
        <taxon>Arthropoda</taxon>
        <taxon>Hexapoda</taxon>
        <taxon>Insecta</taxon>
        <taxon>Pterygota</taxon>
        <taxon>Neoptera</taxon>
        <taxon>Endopterygota</taxon>
        <taxon>Lepidoptera</taxon>
        <taxon>Glossata</taxon>
        <taxon>Ditrysia</taxon>
        <taxon>Yponomeutoidea</taxon>
        <taxon>Plutellidae</taxon>
        <taxon>Plutella</taxon>
    </lineage>
</organism>
<evidence type="ECO:0000256" key="5">
    <source>
        <dbReference type="ARBA" id="ARBA00022737"/>
    </source>
</evidence>
<dbReference type="Pfam" id="PF23598">
    <property type="entry name" value="LRR_14"/>
    <property type="match status" value="1"/>
</dbReference>
<sequence>MGNAGLKPHYETASKTGVLQVSDHKLKEIPPEVMNLCEVLRNLDISKNKIACLPDNMNKFKLLKQLNIQGNKLESLPDCIGDLKKLDLLNASNNQIKSLPPSTSNLTNLKKLYLNSNHFTTFPTQLLGLKNLEVLEMSNNKLVEIPKGMNELYVAELNLSQNEISVISDDLHNAPRLKILKLDENCLSLDAISPSLLRDSKCHTINLEGNLFEIKQLALLEGYNEYTERRLGRSRHFLHRCDELIAPVLSSFIPIFIFVDGSCTGRAVNMSANVIFGCVMALLIILFTISSIARYYIKFTLFLVCSMIFATAPIPLMLIKPFSPKNALIPAALLRLSARVLGIRWTVRGLQHVDNSRGAVVLINHQSGLDLYVLAVLWPLLERCTVVSKRSIQYAAPFGTAAWLWGTVFVDRGARSARDALNKQTDAIQQQKRKLLLFPEGTRHCGDRLLPFRKGAFHVAMDARAAIQPVVVSKYHFLDSERKRFGSGEVIISLLPIIETEGLSKDDLESLMQRTQDAMQDEFTRISAETLSNRYATAAAGN</sequence>
<keyword evidence="7" id="KW-0472">Membrane</keyword>
<evidence type="ECO:0000256" key="4">
    <source>
        <dbReference type="ARBA" id="ARBA00022679"/>
    </source>
</evidence>
<comment type="caution">
    <text evidence="9">The sequence shown here is derived from an EMBL/GenBank/DDBJ whole genome shotgun (WGS) entry which is preliminary data.</text>
</comment>
<feature type="transmembrane region" description="Helical" evidence="7">
    <location>
        <begin position="299"/>
        <end position="319"/>
    </location>
</feature>
<protein>
    <recommendedName>
        <fullName evidence="2">1-acylglycerol-3-phosphate O-acyltransferase</fullName>
        <ecNumber evidence="2">2.3.1.51</ecNumber>
    </recommendedName>
</protein>
<evidence type="ECO:0000256" key="7">
    <source>
        <dbReference type="SAM" id="Phobius"/>
    </source>
</evidence>
<dbReference type="PROSITE" id="PS51450">
    <property type="entry name" value="LRR"/>
    <property type="match status" value="2"/>
</dbReference>
<dbReference type="AlphaFoldDB" id="A0A8S4E5I7"/>
<evidence type="ECO:0000313" key="9">
    <source>
        <dbReference type="EMBL" id="CAG9110527.1"/>
    </source>
</evidence>
<dbReference type="InterPro" id="IPR002123">
    <property type="entry name" value="Plipid/glycerol_acylTrfase"/>
</dbReference>
<proteinExistence type="predicted"/>
<evidence type="ECO:0000256" key="1">
    <source>
        <dbReference type="ARBA" id="ARBA00004728"/>
    </source>
</evidence>
<dbReference type="InterPro" id="IPR003591">
    <property type="entry name" value="Leu-rich_rpt_typical-subtyp"/>
</dbReference>
<dbReference type="SMART" id="SM00364">
    <property type="entry name" value="LRR_BAC"/>
    <property type="match status" value="5"/>
</dbReference>
<dbReference type="SMART" id="SM00563">
    <property type="entry name" value="PlsC"/>
    <property type="match status" value="1"/>
</dbReference>
<reference evidence="9" key="1">
    <citation type="submission" date="2020-11" db="EMBL/GenBank/DDBJ databases">
        <authorList>
            <person name="Whiteford S."/>
        </authorList>
    </citation>
    <scope>NUCLEOTIDE SEQUENCE</scope>
</reference>
<keyword evidence="5" id="KW-0677">Repeat</keyword>
<keyword evidence="7" id="KW-1133">Transmembrane helix</keyword>
<accession>A0A8S4E5I7</accession>
<dbReference type="PANTHER" id="PTHR10434">
    <property type="entry name" value="1-ACYL-SN-GLYCEROL-3-PHOSPHATE ACYLTRANSFERASE"/>
    <property type="match status" value="1"/>
</dbReference>
<gene>
    <name evidence="9" type="ORF">PLXY2_LOCUS4549</name>
</gene>
<evidence type="ECO:0000256" key="3">
    <source>
        <dbReference type="ARBA" id="ARBA00022614"/>
    </source>
</evidence>
<dbReference type="Pfam" id="PF01553">
    <property type="entry name" value="Acyltransferase"/>
    <property type="match status" value="1"/>
</dbReference>
<comment type="pathway">
    <text evidence="1">Phospholipid metabolism; CDP-diacylglycerol biosynthesis; CDP-diacylglycerol from sn-glycerol 3-phosphate: step 2/3.</text>
</comment>
<keyword evidence="4" id="KW-0808">Transferase</keyword>
<name>A0A8S4E5I7_PLUXY</name>
<dbReference type="Proteomes" id="UP000653454">
    <property type="component" value="Unassembled WGS sequence"/>
</dbReference>
<dbReference type="EMBL" id="CAJHNJ030000012">
    <property type="protein sequence ID" value="CAG9110527.1"/>
    <property type="molecule type" value="Genomic_DNA"/>
</dbReference>
<dbReference type="GO" id="GO:0006654">
    <property type="term" value="P:phosphatidic acid biosynthetic process"/>
    <property type="evidence" value="ECO:0007669"/>
    <property type="project" value="TreeGrafter"/>
</dbReference>
<keyword evidence="6" id="KW-0012">Acyltransferase</keyword>
<evidence type="ECO:0000256" key="2">
    <source>
        <dbReference type="ARBA" id="ARBA00013211"/>
    </source>
</evidence>
<dbReference type="Gene3D" id="3.80.10.10">
    <property type="entry name" value="Ribonuclease Inhibitor"/>
    <property type="match status" value="2"/>
</dbReference>
<keyword evidence="7" id="KW-0812">Transmembrane</keyword>
<dbReference type="InterPro" id="IPR001611">
    <property type="entry name" value="Leu-rich_rpt"/>
</dbReference>
<dbReference type="SUPFAM" id="SSF52058">
    <property type="entry name" value="L domain-like"/>
    <property type="match status" value="1"/>
</dbReference>
<feature type="transmembrane region" description="Helical" evidence="7">
    <location>
        <begin position="274"/>
        <end position="293"/>
    </location>
</feature>
<feature type="transmembrane region" description="Helical" evidence="7">
    <location>
        <begin position="244"/>
        <end position="262"/>
    </location>
</feature>